<dbReference type="PANTHER" id="PTHR41244:SF1">
    <property type="entry name" value="GLYCOSYLTRANSFERASE"/>
    <property type="match status" value="1"/>
</dbReference>
<dbReference type="AlphaFoldDB" id="A0A840TWT7"/>
<sequence>MHRFRNLIGLAVLLAFIGGIQRSYGQSTPAKKRAQIGVYYFDGWAGKNKHADNPSEPWATNAPTHLTRRFVEEFSDRQPVWGWRDDSQEIMEKQIDLAADNGVDFFLFCWYWRDSKGTINPEAIQNLPHHTSLNLYLKAKNKHRVKFGLLVANHTGSEIVGPENWAKATEYWLPYFQDPQYVTVDGKPLVVLFNTKGIDEEGLARMQQAAKGSLPGLAIAGCGTATTPGFMYRTHYNIIPGYAAGSEAHPYSELIEAHKKNWSGTPELPYIPEITVGWDKRPWEGPEGLNQKEGWYYTDRTVAQFKEFLNEGIHWMDAHPEQTTQERIMLLYAWNELGEGGYLVPTQADPEAKYLKAIREVVSPQKKK</sequence>
<dbReference type="EMBL" id="JACHGF010000017">
    <property type="protein sequence ID" value="MBB5287395.1"/>
    <property type="molecule type" value="Genomic_DNA"/>
</dbReference>
<gene>
    <name evidence="1" type="ORF">HNQ92_005558</name>
</gene>
<dbReference type="InterPro" id="IPR032719">
    <property type="entry name" value="WbsX"/>
</dbReference>
<comment type="caution">
    <text evidence="1">The sequence shown here is derived from an EMBL/GenBank/DDBJ whole genome shotgun (WGS) entry which is preliminary data.</text>
</comment>
<reference evidence="1 2" key="1">
    <citation type="submission" date="2020-08" db="EMBL/GenBank/DDBJ databases">
        <title>Genomic Encyclopedia of Type Strains, Phase IV (KMG-IV): sequencing the most valuable type-strain genomes for metagenomic binning, comparative biology and taxonomic classification.</title>
        <authorList>
            <person name="Goeker M."/>
        </authorList>
    </citation>
    <scope>NUCLEOTIDE SEQUENCE [LARGE SCALE GENOMIC DNA]</scope>
    <source>
        <strain evidence="1 2">DSM 105074</strain>
    </source>
</reference>
<organism evidence="1 2">
    <name type="scientific">Rhabdobacter roseus</name>
    <dbReference type="NCBI Taxonomy" id="1655419"/>
    <lineage>
        <taxon>Bacteria</taxon>
        <taxon>Pseudomonadati</taxon>
        <taxon>Bacteroidota</taxon>
        <taxon>Cytophagia</taxon>
        <taxon>Cytophagales</taxon>
        <taxon>Cytophagaceae</taxon>
        <taxon>Rhabdobacter</taxon>
    </lineage>
</organism>
<dbReference type="Gene3D" id="3.20.20.80">
    <property type="entry name" value="Glycosidases"/>
    <property type="match status" value="1"/>
</dbReference>
<evidence type="ECO:0000313" key="1">
    <source>
        <dbReference type="EMBL" id="MBB5287395.1"/>
    </source>
</evidence>
<proteinExistence type="predicted"/>
<protein>
    <recommendedName>
        <fullName evidence="3">Glycosyltransferase WbsX</fullName>
    </recommendedName>
</protein>
<dbReference type="RefSeq" id="WP_184179470.1">
    <property type="nucleotide sequence ID" value="NZ_JACHGF010000017.1"/>
</dbReference>
<keyword evidence="2" id="KW-1185">Reference proteome</keyword>
<dbReference type="Proteomes" id="UP000557307">
    <property type="component" value="Unassembled WGS sequence"/>
</dbReference>
<dbReference type="PANTHER" id="PTHR41244">
    <property type="entry name" value="RHAMNAN SYNTHESIS F"/>
    <property type="match status" value="1"/>
</dbReference>
<evidence type="ECO:0008006" key="3">
    <source>
        <dbReference type="Google" id="ProtNLM"/>
    </source>
</evidence>
<accession>A0A840TWT7</accession>
<dbReference type="Pfam" id="PF14307">
    <property type="entry name" value="Glyco_tran_WbsX"/>
    <property type="match status" value="2"/>
</dbReference>
<evidence type="ECO:0000313" key="2">
    <source>
        <dbReference type="Proteomes" id="UP000557307"/>
    </source>
</evidence>
<name>A0A840TWT7_9BACT</name>